<dbReference type="InterPro" id="IPR042070">
    <property type="entry name" value="PucR_C-HTH_sf"/>
</dbReference>
<reference evidence="6 7" key="1">
    <citation type="submission" date="2016-10" db="EMBL/GenBank/DDBJ databases">
        <authorList>
            <person name="de Groot N.N."/>
        </authorList>
    </citation>
    <scope>NUCLEOTIDE SEQUENCE [LARGE SCALE GENOMIC DNA]</scope>
    <source>
        <strain evidence="6 7">DSM 44468</strain>
    </source>
</reference>
<comment type="similarity">
    <text evidence="1">Belongs to the CdaR family.</text>
</comment>
<dbReference type="RefSeq" id="WP_091506133.1">
    <property type="nucleotide sequence ID" value="NZ_FORP01000005.1"/>
</dbReference>
<dbReference type="Gene3D" id="1.10.10.2840">
    <property type="entry name" value="PucR C-terminal helix-turn-helix domain"/>
    <property type="match status" value="1"/>
</dbReference>
<feature type="domain" description="RsbT co-antagonist protein RsbRD N-terminal" evidence="4">
    <location>
        <begin position="15"/>
        <end position="148"/>
    </location>
</feature>
<name>A0A1I3RGL3_9PSEU</name>
<keyword evidence="7" id="KW-1185">Reference proteome</keyword>
<dbReference type="Pfam" id="PF17853">
    <property type="entry name" value="GGDEF_2"/>
    <property type="match status" value="1"/>
</dbReference>
<proteinExistence type="inferred from homology"/>
<evidence type="ECO:0000313" key="7">
    <source>
        <dbReference type="Proteomes" id="UP000199025"/>
    </source>
</evidence>
<dbReference type="AlphaFoldDB" id="A0A1I3RGL3"/>
<dbReference type="InterPro" id="IPR025751">
    <property type="entry name" value="RsbRD_N_dom"/>
</dbReference>
<dbReference type="PANTHER" id="PTHR33744">
    <property type="entry name" value="CARBOHYDRATE DIACID REGULATOR"/>
    <property type="match status" value="1"/>
</dbReference>
<dbReference type="OrthoDB" id="4571023at2"/>
<accession>A0A1I3RGL3</accession>
<dbReference type="PANTHER" id="PTHR33744:SF7">
    <property type="entry name" value="PUCR FAMILY TRANSCRIPTIONAL REGULATOR"/>
    <property type="match status" value="1"/>
</dbReference>
<dbReference type="InterPro" id="IPR051448">
    <property type="entry name" value="CdaR-like_regulators"/>
</dbReference>
<feature type="domain" description="CdaR GGDEF-like" evidence="5">
    <location>
        <begin position="160"/>
        <end position="282"/>
    </location>
</feature>
<dbReference type="Proteomes" id="UP000199025">
    <property type="component" value="Unassembled WGS sequence"/>
</dbReference>
<dbReference type="InterPro" id="IPR041522">
    <property type="entry name" value="CdaR_GGDEF"/>
</dbReference>
<evidence type="ECO:0000259" key="4">
    <source>
        <dbReference type="Pfam" id="PF14361"/>
    </source>
</evidence>
<dbReference type="Pfam" id="PF13556">
    <property type="entry name" value="HTH_30"/>
    <property type="match status" value="1"/>
</dbReference>
<sequence>MSQAPWDRLERRTQAVAERAVHAYAAASPHYGGVVPEHLELNMAHTCREIVRLYVRLVRERRDPREDELRLFAERGADRGAERLPVAELLQAYFFIAEAIWAELSDVSADLPAEAAGTLFRCIHRVAHAGVQAHQEETEAAHGEEREAMRDVVRALVAGEPAAELAARFEIRLADAYGILALRLAAHPTEAVEDTVGRRLAGHRKVHRLIQHLRRELPDALAALDPGGGLVLAPSTSDPAAIRAVLPKLQRATGIAITAGYAYAPTVADIPTAANQARKLLELTREPGEVAVLEDRLFEYQIAHDSEARPRLASIAARLREEPELLTTITTYFATDFHRRETARRLHVHPNTVDNRLSRITTLTGANPRTAQGLLVLAAALSPATAATTHLQDTRQRNESGPTAHPRPDPQLP</sequence>
<dbReference type="Pfam" id="PF14361">
    <property type="entry name" value="RsbRD_N"/>
    <property type="match status" value="1"/>
</dbReference>
<evidence type="ECO:0000256" key="1">
    <source>
        <dbReference type="ARBA" id="ARBA00006754"/>
    </source>
</evidence>
<dbReference type="InterPro" id="IPR025736">
    <property type="entry name" value="PucR_C-HTH_dom"/>
</dbReference>
<evidence type="ECO:0000259" key="5">
    <source>
        <dbReference type="Pfam" id="PF17853"/>
    </source>
</evidence>
<dbReference type="EMBL" id="FORP01000005">
    <property type="protein sequence ID" value="SFJ45774.1"/>
    <property type="molecule type" value="Genomic_DNA"/>
</dbReference>
<dbReference type="STRING" id="115433.SAMN05421835_105327"/>
<feature type="domain" description="PucR C-terminal helix-turn-helix" evidence="3">
    <location>
        <begin position="325"/>
        <end position="381"/>
    </location>
</feature>
<evidence type="ECO:0000313" key="6">
    <source>
        <dbReference type="EMBL" id="SFJ45774.1"/>
    </source>
</evidence>
<organism evidence="6 7">
    <name type="scientific">Amycolatopsis sacchari</name>
    <dbReference type="NCBI Taxonomy" id="115433"/>
    <lineage>
        <taxon>Bacteria</taxon>
        <taxon>Bacillati</taxon>
        <taxon>Actinomycetota</taxon>
        <taxon>Actinomycetes</taxon>
        <taxon>Pseudonocardiales</taxon>
        <taxon>Pseudonocardiaceae</taxon>
        <taxon>Amycolatopsis</taxon>
    </lineage>
</organism>
<evidence type="ECO:0000259" key="3">
    <source>
        <dbReference type="Pfam" id="PF13556"/>
    </source>
</evidence>
<evidence type="ECO:0000256" key="2">
    <source>
        <dbReference type="SAM" id="MobiDB-lite"/>
    </source>
</evidence>
<protein>
    <submittedName>
        <fullName evidence="6">PucR C-terminal helix-turn-helix domain-containing protein</fullName>
    </submittedName>
</protein>
<gene>
    <name evidence="6" type="ORF">SAMN05421835_105327</name>
</gene>
<feature type="region of interest" description="Disordered" evidence="2">
    <location>
        <begin position="387"/>
        <end position="413"/>
    </location>
</feature>